<organism evidence="1 2">
    <name type="scientific">Camellia lanceoleosa</name>
    <dbReference type="NCBI Taxonomy" id="1840588"/>
    <lineage>
        <taxon>Eukaryota</taxon>
        <taxon>Viridiplantae</taxon>
        <taxon>Streptophyta</taxon>
        <taxon>Embryophyta</taxon>
        <taxon>Tracheophyta</taxon>
        <taxon>Spermatophyta</taxon>
        <taxon>Magnoliopsida</taxon>
        <taxon>eudicotyledons</taxon>
        <taxon>Gunneridae</taxon>
        <taxon>Pentapetalae</taxon>
        <taxon>asterids</taxon>
        <taxon>Ericales</taxon>
        <taxon>Theaceae</taxon>
        <taxon>Camellia</taxon>
    </lineage>
</organism>
<accession>A0ACC0IQU4</accession>
<evidence type="ECO:0000313" key="2">
    <source>
        <dbReference type="Proteomes" id="UP001060215"/>
    </source>
</evidence>
<reference evidence="1 2" key="1">
    <citation type="journal article" date="2022" name="Plant J.">
        <title>Chromosome-level genome of Camellia lanceoleosa provides a valuable resource for understanding genome evolution and self-incompatibility.</title>
        <authorList>
            <person name="Gong W."/>
            <person name="Xiao S."/>
            <person name="Wang L."/>
            <person name="Liao Z."/>
            <person name="Chang Y."/>
            <person name="Mo W."/>
            <person name="Hu G."/>
            <person name="Li W."/>
            <person name="Zhao G."/>
            <person name="Zhu H."/>
            <person name="Hu X."/>
            <person name="Ji K."/>
            <person name="Xiang X."/>
            <person name="Song Q."/>
            <person name="Yuan D."/>
            <person name="Jin S."/>
            <person name="Zhang L."/>
        </authorList>
    </citation>
    <scope>NUCLEOTIDE SEQUENCE [LARGE SCALE GENOMIC DNA]</scope>
    <source>
        <strain evidence="1">SQ_2022a</strain>
    </source>
</reference>
<keyword evidence="2" id="KW-1185">Reference proteome</keyword>
<sequence>MANDALQTVVKESKMKESVVSELQKRLEISVSLSSPKTQIIDELEDREFLELASRLIGENVAGNEQISHSQAAEAVRDHWRKSTPQSIQLKELRPLLRDYQCLIARHHMEHSNIVLVHYREVKVVFFSPRN</sequence>
<proteinExistence type="predicted"/>
<name>A0ACC0IQU4_9ERIC</name>
<comment type="caution">
    <text evidence="1">The sequence shown here is derived from an EMBL/GenBank/DDBJ whole genome shotgun (WGS) entry which is preliminary data.</text>
</comment>
<dbReference type="Proteomes" id="UP001060215">
    <property type="component" value="Chromosome 3"/>
</dbReference>
<protein>
    <submittedName>
        <fullName evidence="1">Protein GLUTELIN ACCUMULATION 3</fullName>
    </submittedName>
</protein>
<gene>
    <name evidence="1" type="ORF">LOK49_LG02G03463</name>
</gene>
<evidence type="ECO:0000313" key="1">
    <source>
        <dbReference type="EMBL" id="KAI8026256.1"/>
    </source>
</evidence>
<dbReference type="EMBL" id="CM045760">
    <property type="protein sequence ID" value="KAI8026256.1"/>
    <property type="molecule type" value="Genomic_DNA"/>
</dbReference>